<proteinExistence type="predicted"/>
<evidence type="ECO:0000313" key="2">
    <source>
        <dbReference type="EMBL" id="KAG2952383.1"/>
    </source>
</evidence>
<reference evidence="2" key="1">
    <citation type="submission" date="2018-10" db="EMBL/GenBank/DDBJ databases">
        <title>Effector identification in a new, highly contiguous assembly of the strawberry crown rot pathogen Phytophthora cactorum.</title>
        <authorList>
            <person name="Armitage A.D."/>
            <person name="Nellist C.F."/>
            <person name="Bates H."/>
            <person name="Vickerstaff R.J."/>
            <person name="Harrison R.J."/>
        </authorList>
    </citation>
    <scope>NUCLEOTIDE SEQUENCE</scope>
    <source>
        <strain evidence="2">4040</strain>
    </source>
</reference>
<comment type="caution">
    <text evidence="2">The sequence shown here is derived from an EMBL/GenBank/DDBJ whole genome shotgun (WGS) entry which is preliminary data.</text>
</comment>
<evidence type="ECO:0000256" key="1">
    <source>
        <dbReference type="SAM" id="MobiDB-lite"/>
    </source>
</evidence>
<sequence>MDLRIAKITFSFSEKEKRERERERSVKLVKGSATPSNGSPATAGGSPIVGPASAGQRSVQFDDDGKNQGSESGEIREGEYDEKEKVEDGELCKVKTAAELLGEVEALTLQVGRMGTSRPVERNLSTELDECADDGDDEEHGVAQGGYPPIFPKATRNGDTPSANKVLARLGRR</sequence>
<organism evidence="2 3">
    <name type="scientific">Phytophthora cactorum</name>
    <dbReference type="NCBI Taxonomy" id="29920"/>
    <lineage>
        <taxon>Eukaryota</taxon>
        <taxon>Sar</taxon>
        <taxon>Stramenopiles</taxon>
        <taxon>Oomycota</taxon>
        <taxon>Peronosporomycetes</taxon>
        <taxon>Peronosporales</taxon>
        <taxon>Peronosporaceae</taxon>
        <taxon>Phytophthora</taxon>
    </lineage>
</organism>
<protein>
    <submittedName>
        <fullName evidence="2">Uncharacterized protein</fullName>
    </submittedName>
</protein>
<feature type="region of interest" description="Disordered" evidence="1">
    <location>
        <begin position="130"/>
        <end position="173"/>
    </location>
</feature>
<accession>A0A8T1EIJ5</accession>
<feature type="compositionally biased region" description="Basic and acidic residues" evidence="1">
    <location>
        <begin position="73"/>
        <end position="89"/>
    </location>
</feature>
<dbReference type="VEuPathDB" id="FungiDB:PC110_g2709"/>
<feature type="compositionally biased region" description="Basic and acidic residues" evidence="1">
    <location>
        <begin position="14"/>
        <end position="26"/>
    </location>
</feature>
<evidence type="ECO:0000313" key="3">
    <source>
        <dbReference type="Proteomes" id="UP000736787"/>
    </source>
</evidence>
<dbReference type="AlphaFoldDB" id="A0A8T1EIJ5"/>
<feature type="region of interest" description="Disordered" evidence="1">
    <location>
        <begin position="14"/>
        <end position="89"/>
    </location>
</feature>
<name>A0A8T1EIJ5_9STRA</name>
<feature type="compositionally biased region" description="Acidic residues" evidence="1">
    <location>
        <begin position="130"/>
        <end position="139"/>
    </location>
</feature>
<dbReference type="EMBL" id="RCMK01000038">
    <property type="protein sequence ID" value="KAG2952383.1"/>
    <property type="molecule type" value="Genomic_DNA"/>
</dbReference>
<gene>
    <name evidence="2" type="ORF">PC117_g2867</name>
</gene>
<dbReference type="Proteomes" id="UP000736787">
    <property type="component" value="Unassembled WGS sequence"/>
</dbReference>